<dbReference type="RefSeq" id="WP_116722657.1">
    <property type="nucleotide sequence ID" value="NZ_CP011524.1"/>
</dbReference>
<evidence type="ECO:0000313" key="2">
    <source>
        <dbReference type="Proteomes" id="UP000245778"/>
    </source>
</evidence>
<accession>A0A2U1B9P3</accession>
<dbReference type="OrthoDB" id="90760at2"/>
<proteinExistence type="predicted"/>
<protein>
    <submittedName>
        <fullName evidence="1">Uncharacterized protein</fullName>
    </submittedName>
</protein>
<dbReference type="EMBL" id="QEKK01000027">
    <property type="protein sequence ID" value="PVY45351.1"/>
    <property type="molecule type" value="Genomic_DNA"/>
</dbReference>
<organism evidence="1 2">
    <name type="scientific">Intestinimonas butyriciproducens</name>
    <dbReference type="NCBI Taxonomy" id="1297617"/>
    <lineage>
        <taxon>Bacteria</taxon>
        <taxon>Bacillati</taxon>
        <taxon>Bacillota</taxon>
        <taxon>Clostridia</taxon>
        <taxon>Eubacteriales</taxon>
        <taxon>Intestinimonas</taxon>
    </lineage>
</organism>
<reference evidence="1 2" key="1">
    <citation type="submission" date="2018-04" db="EMBL/GenBank/DDBJ databases">
        <title>Genomic Encyclopedia of Type Strains, Phase IV (KMG-IV): sequencing the most valuable type-strain genomes for metagenomic binning, comparative biology and taxonomic classification.</title>
        <authorList>
            <person name="Goeker M."/>
        </authorList>
    </citation>
    <scope>NUCLEOTIDE SEQUENCE [LARGE SCALE GENOMIC DNA]</scope>
    <source>
        <strain evidence="1 2">DSM 26588</strain>
    </source>
</reference>
<name>A0A2U1B9P3_9FIRM</name>
<evidence type="ECO:0000313" key="1">
    <source>
        <dbReference type="EMBL" id="PVY45351.1"/>
    </source>
</evidence>
<gene>
    <name evidence="1" type="ORF">C7373_1276</name>
</gene>
<dbReference type="AlphaFoldDB" id="A0A2U1B9P3"/>
<sequence>MPEESINIYMSLVDKVSGPLSGIGTKTKAFSKELQELEQTTQAYSKIQDKLSKETVDYRPCAQSAA</sequence>
<dbReference type="Proteomes" id="UP000245778">
    <property type="component" value="Unassembled WGS sequence"/>
</dbReference>
<comment type="caution">
    <text evidence="1">The sequence shown here is derived from an EMBL/GenBank/DDBJ whole genome shotgun (WGS) entry which is preliminary data.</text>
</comment>
<dbReference type="GeneID" id="93229601"/>